<accession>A0ACB5T3E1</accession>
<reference evidence="1" key="1">
    <citation type="submission" date="2023-04" db="EMBL/GenBank/DDBJ databases">
        <title>Ambrosiozyma monospora NBRC 10751.</title>
        <authorList>
            <person name="Ichikawa N."/>
            <person name="Sato H."/>
            <person name="Tonouchi N."/>
        </authorList>
    </citation>
    <scope>NUCLEOTIDE SEQUENCE</scope>
    <source>
        <strain evidence="1">NBRC 10751</strain>
    </source>
</reference>
<gene>
    <name evidence="1" type="ORF">Amon02_000456800</name>
</gene>
<name>A0ACB5T3E1_AMBMO</name>
<comment type="caution">
    <text evidence="1">The sequence shown here is derived from an EMBL/GenBank/DDBJ whole genome shotgun (WGS) entry which is preliminary data.</text>
</comment>
<dbReference type="EMBL" id="BSXS01003164">
    <property type="protein sequence ID" value="GME80680.1"/>
    <property type="molecule type" value="Genomic_DNA"/>
</dbReference>
<keyword evidence="2" id="KW-1185">Reference proteome</keyword>
<proteinExistence type="predicted"/>
<protein>
    <submittedName>
        <fullName evidence="1">Unnamed protein product</fullName>
    </submittedName>
</protein>
<evidence type="ECO:0000313" key="2">
    <source>
        <dbReference type="Proteomes" id="UP001165064"/>
    </source>
</evidence>
<evidence type="ECO:0000313" key="1">
    <source>
        <dbReference type="EMBL" id="GME80680.1"/>
    </source>
</evidence>
<organism evidence="1 2">
    <name type="scientific">Ambrosiozyma monospora</name>
    <name type="common">Yeast</name>
    <name type="synonym">Endomycopsis monosporus</name>
    <dbReference type="NCBI Taxonomy" id="43982"/>
    <lineage>
        <taxon>Eukaryota</taxon>
        <taxon>Fungi</taxon>
        <taxon>Dikarya</taxon>
        <taxon>Ascomycota</taxon>
        <taxon>Saccharomycotina</taxon>
        <taxon>Pichiomycetes</taxon>
        <taxon>Pichiales</taxon>
        <taxon>Pichiaceae</taxon>
        <taxon>Ambrosiozyma</taxon>
    </lineage>
</organism>
<dbReference type="Proteomes" id="UP001165064">
    <property type="component" value="Unassembled WGS sequence"/>
</dbReference>
<sequence length="366" mass="42633">MEKLDIGGYQYKALALIASSFDNTFLIDADSFPVLNPDLLFESDVYQKTGMITWPDYWRRTTSPKYYEVANITVEQKQVRHLNDFKPPKPINCNGVEECDNFYKNDVNFHDRSGSIPEWSTESGQFLVRKSTHFDVLMLALYYNLDGPKGYYPLLSQSAAGEGDKETFVAAATYYGKSYYQVARPCYSIGRWQRPGTGFWDQTTIIQSDPITDYQIVNDLLNQKESKSESKSSTDSETDTDKDKEKEVTREYDYKEDFKSKVESGSNKPMFHHIHHPKLNPYKIWKSDVTQDNEGNKIRILGDFYRSEVKGEIDLEAKLFELFKDNLCDILQREKGKAQFKAFEGEDRYYLCKFLNEHIEFLKKSY</sequence>